<feature type="domain" description="Peptidase M48" evidence="8">
    <location>
        <begin position="49"/>
        <end position="125"/>
    </location>
</feature>
<keyword evidence="1 6" id="KW-0645">Protease</keyword>
<evidence type="ECO:0000256" key="5">
    <source>
        <dbReference type="ARBA" id="ARBA00023049"/>
    </source>
</evidence>
<evidence type="ECO:0000313" key="9">
    <source>
        <dbReference type="EMBL" id="OGN13092.1"/>
    </source>
</evidence>
<organism evidence="9 10">
    <name type="scientific">Candidatus Yanofskybacteria bacterium RIFCSPHIGHO2_02_FULL_43_22</name>
    <dbReference type="NCBI Taxonomy" id="1802681"/>
    <lineage>
        <taxon>Bacteria</taxon>
        <taxon>Candidatus Yanofskyibacteriota</taxon>
    </lineage>
</organism>
<accession>A0A1F8FJ43</accession>
<evidence type="ECO:0000256" key="2">
    <source>
        <dbReference type="ARBA" id="ARBA00022723"/>
    </source>
</evidence>
<comment type="caution">
    <text evidence="9">The sequence shown here is derived from an EMBL/GenBank/DDBJ whole genome shotgun (WGS) entry which is preliminary data.</text>
</comment>
<keyword evidence="5 6" id="KW-0482">Metalloprotease</keyword>
<dbReference type="Pfam" id="PF01435">
    <property type="entry name" value="Peptidase_M48"/>
    <property type="match status" value="1"/>
</dbReference>
<evidence type="ECO:0000313" key="10">
    <source>
        <dbReference type="Proteomes" id="UP000176581"/>
    </source>
</evidence>
<dbReference type="InterPro" id="IPR001915">
    <property type="entry name" value="Peptidase_M48"/>
</dbReference>
<sequence>MEKKLNPRPILVWLIALTLVVNTGFNLFFFYKISNTVYAINEDFRPDILARKVREKIEADNVKLPPVEIFKFFSADPYAKDYVMFTGKKVIVFINWGISVNLSDEVLKSLLAHEIGHYVLGHLRDNRPRMFGGVEKGDLDKEMEADSFAAKYEGRESTSSAIKKLVWDEEEKKTRLDALGVN</sequence>
<protein>
    <recommendedName>
        <fullName evidence="8">Peptidase M48 domain-containing protein</fullName>
    </recommendedName>
</protein>
<keyword evidence="7" id="KW-1133">Transmembrane helix</keyword>
<dbReference type="Proteomes" id="UP000176581">
    <property type="component" value="Unassembled WGS sequence"/>
</dbReference>
<comment type="cofactor">
    <cofactor evidence="6">
        <name>Zn(2+)</name>
        <dbReference type="ChEBI" id="CHEBI:29105"/>
    </cofactor>
    <text evidence="6">Binds 1 zinc ion per subunit.</text>
</comment>
<feature type="transmembrane region" description="Helical" evidence="7">
    <location>
        <begin position="12"/>
        <end position="31"/>
    </location>
</feature>
<keyword evidence="2" id="KW-0479">Metal-binding</keyword>
<keyword evidence="7" id="KW-0472">Membrane</keyword>
<name>A0A1F8FJ43_9BACT</name>
<evidence type="ECO:0000256" key="1">
    <source>
        <dbReference type="ARBA" id="ARBA00022670"/>
    </source>
</evidence>
<keyword evidence="3 6" id="KW-0378">Hydrolase</keyword>
<evidence type="ECO:0000256" key="3">
    <source>
        <dbReference type="ARBA" id="ARBA00022801"/>
    </source>
</evidence>
<evidence type="ECO:0000256" key="4">
    <source>
        <dbReference type="ARBA" id="ARBA00022833"/>
    </source>
</evidence>
<proteinExistence type="inferred from homology"/>
<evidence type="ECO:0000256" key="7">
    <source>
        <dbReference type="SAM" id="Phobius"/>
    </source>
</evidence>
<reference evidence="9 10" key="1">
    <citation type="journal article" date="2016" name="Nat. Commun.">
        <title>Thousands of microbial genomes shed light on interconnected biogeochemical processes in an aquifer system.</title>
        <authorList>
            <person name="Anantharaman K."/>
            <person name="Brown C.T."/>
            <person name="Hug L.A."/>
            <person name="Sharon I."/>
            <person name="Castelle C.J."/>
            <person name="Probst A.J."/>
            <person name="Thomas B.C."/>
            <person name="Singh A."/>
            <person name="Wilkins M.J."/>
            <person name="Karaoz U."/>
            <person name="Brodie E.L."/>
            <person name="Williams K.H."/>
            <person name="Hubbard S.S."/>
            <person name="Banfield J.F."/>
        </authorList>
    </citation>
    <scope>NUCLEOTIDE SEQUENCE [LARGE SCALE GENOMIC DNA]</scope>
</reference>
<dbReference type="GO" id="GO:0004222">
    <property type="term" value="F:metalloendopeptidase activity"/>
    <property type="evidence" value="ECO:0007669"/>
    <property type="project" value="InterPro"/>
</dbReference>
<dbReference type="GO" id="GO:0046872">
    <property type="term" value="F:metal ion binding"/>
    <property type="evidence" value="ECO:0007669"/>
    <property type="project" value="UniProtKB-KW"/>
</dbReference>
<evidence type="ECO:0000256" key="6">
    <source>
        <dbReference type="RuleBase" id="RU003983"/>
    </source>
</evidence>
<keyword evidence="7" id="KW-0812">Transmembrane</keyword>
<evidence type="ECO:0000259" key="8">
    <source>
        <dbReference type="Pfam" id="PF01435"/>
    </source>
</evidence>
<dbReference type="EMBL" id="MGJV01000045">
    <property type="protein sequence ID" value="OGN13092.1"/>
    <property type="molecule type" value="Genomic_DNA"/>
</dbReference>
<dbReference type="GO" id="GO:0006508">
    <property type="term" value="P:proteolysis"/>
    <property type="evidence" value="ECO:0007669"/>
    <property type="project" value="UniProtKB-KW"/>
</dbReference>
<keyword evidence="4 6" id="KW-0862">Zinc</keyword>
<comment type="similarity">
    <text evidence="6">Belongs to the peptidase M48 family.</text>
</comment>
<dbReference type="AlphaFoldDB" id="A0A1F8FJ43"/>
<dbReference type="Gene3D" id="3.30.2010.10">
    <property type="entry name" value="Metalloproteases ('zincins'), catalytic domain"/>
    <property type="match status" value="1"/>
</dbReference>
<gene>
    <name evidence="9" type="ORF">A3J47_01220</name>
</gene>